<evidence type="ECO:0000256" key="1">
    <source>
        <dbReference type="SAM" id="SignalP"/>
    </source>
</evidence>
<proteinExistence type="evidence at transcript level"/>
<keyword evidence="1" id="KW-0732">Signal</keyword>
<sequence length="115" mass="11961">MNTFTVSLVMSLVLMALMITVSAESRETEPGNKDSEVRSTIEGQVCSNERDCDNEKCCLLTTVSGDMAVASCRPKPGVGEQCNSTVADQNDPCPCATGLCVGGICIATPGPVAVE</sequence>
<dbReference type="GO" id="GO:0008047">
    <property type="term" value="F:enzyme activator activity"/>
    <property type="evidence" value="ECO:0007669"/>
    <property type="project" value="InterPro"/>
</dbReference>
<dbReference type="Gene3D" id="2.10.80.10">
    <property type="entry name" value="Lipase, subunit A"/>
    <property type="match status" value="1"/>
</dbReference>
<dbReference type="InterPro" id="IPR001981">
    <property type="entry name" value="Colipase"/>
</dbReference>
<dbReference type="PANTHER" id="PTHR10041">
    <property type="entry name" value="COLIPASE"/>
    <property type="match status" value="1"/>
</dbReference>
<protein>
    <submittedName>
        <fullName evidence="2">Putative ixodegrin protein</fullName>
    </submittedName>
</protein>
<dbReference type="PANTHER" id="PTHR10041:SF5">
    <property type="entry name" value="LEUCINE-RICH COLIPASE-LIKE PROTEIN 1"/>
    <property type="match status" value="1"/>
</dbReference>
<feature type="signal peptide" evidence="1">
    <location>
        <begin position="1"/>
        <end position="23"/>
    </location>
</feature>
<organism evidence="2">
    <name type="scientific">Ixodes ricinus</name>
    <name type="common">Common tick</name>
    <name type="synonym">Acarus ricinus</name>
    <dbReference type="NCBI Taxonomy" id="34613"/>
    <lineage>
        <taxon>Eukaryota</taxon>
        <taxon>Metazoa</taxon>
        <taxon>Ecdysozoa</taxon>
        <taxon>Arthropoda</taxon>
        <taxon>Chelicerata</taxon>
        <taxon>Arachnida</taxon>
        <taxon>Acari</taxon>
        <taxon>Parasitiformes</taxon>
        <taxon>Ixodida</taxon>
        <taxon>Ixodoidea</taxon>
        <taxon>Ixodidae</taxon>
        <taxon>Ixodinae</taxon>
        <taxon>Ixodes</taxon>
    </lineage>
</organism>
<dbReference type="GO" id="GO:0007586">
    <property type="term" value="P:digestion"/>
    <property type="evidence" value="ECO:0007669"/>
    <property type="project" value="InterPro"/>
</dbReference>
<dbReference type="EMBL" id="GADI01007878">
    <property type="protein sequence ID" value="JAA65930.1"/>
    <property type="molecule type" value="mRNA"/>
</dbReference>
<evidence type="ECO:0000313" key="2">
    <source>
        <dbReference type="EMBL" id="JAA65930.1"/>
    </source>
</evidence>
<dbReference type="GO" id="GO:0016042">
    <property type="term" value="P:lipid catabolic process"/>
    <property type="evidence" value="ECO:0007669"/>
    <property type="project" value="InterPro"/>
</dbReference>
<reference evidence="2" key="1">
    <citation type="submission" date="2012-12" db="EMBL/GenBank/DDBJ databases">
        <title>Identification and characterization of a phenylalanine ammonia-lyase gene family in Isatis indigotica Fort.</title>
        <authorList>
            <person name="Liu Q."/>
            <person name="Chen J."/>
            <person name="Zhou X."/>
            <person name="Di P."/>
            <person name="Xiao Y."/>
            <person name="Xuan H."/>
            <person name="Zhang L."/>
            <person name="Chen W."/>
        </authorList>
    </citation>
    <scope>NUCLEOTIDE SEQUENCE</scope>
    <source>
        <tissue evidence="2">Salivary gland</tissue>
    </source>
</reference>
<dbReference type="AlphaFoldDB" id="A0A0K8R443"/>
<dbReference type="GO" id="GO:0005576">
    <property type="term" value="C:extracellular region"/>
    <property type="evidence" value="ECO:0007669"/>
    <property type="project" value="InterPro"/>
</dbReference>
<name>A0A0K8R443_IXORI</name>
<accession>A0A0K8R443</accession>
<feature type="chain" id="PRO_5005516045" evidence="1">
    <location>
        <begin position="24"/>
        <end position="115"/>
    </location>
</feature>